<evidence type="ECO:0000313" key="2">
    <source>
        <dbReference type="Proteomes" id="UP000254101"/>
    </source>
</evidence>
<dbReference type="Proteomes" id="UP000254101">
    <property type="component" value="Unassembled WGS sequence"/>
</dbReference>
<name>A0A395LN39_9SPHN</name>
<proteinExistence type="predicted"/>
<keyword evidence="2" id="KW-1185">Reference proteome</keyword>
<protein>
    <submittedName>
        <fullName evidence="1">Septum formation initiator</fullName>
    </submittedName>
</protein>
<dbReference type="RefSeq" id="WP_115492292.1">
    <property type="nucleotide sequence ID" value="NZ_JACHWW010000001.1"/>
</dbReference>
<reference evidence="1 2" key="1">
    <citation type="submission" date="2018-07" db="EMBL/GenBank/DDBJ databases">
        <title>Erythrobacter nanhaiensis sp. nov., a novel member of the genus Erythrobacter isolated from the South China Sea.</title>
        <authorList>
            <person name="Chen X."/>
            <person name="Liu J."/>
        </authorList>
    </citation>
    <scope>NUCLEOTIDE SEQUENCE [LARGE SCALE GENOMIC DNA]</scope>
    <source>
        <strain evidence="1 2">S-5</strain>
    </source>
</reference>
<dbReference type="InterPro" id="IPR007060">
    <property type="entry name" value="FtsL/DivIC"/>
</dbReference>
<dbReference type="AlphaFoldDB" id="A0A395LN39"/>
<sequence length="114" mass="12427">MNISKNALSKQGRAARRERLTQGLALAALLLMGGMAVAGPSGIFAWSDASQALAQREARIAALQEQREGLRQRVDALDPDNADPDMVVEMMRRNLNVVHPDEVILPKPETDPVD</sequence>
<gene>
    <name evidence="1" type="ORF">DL238_10975</name>
</gene>
<comment type="caution">
    <text evidence="1">The sequence shown here is derived from an EMBL/GenBank/DDBJ whole genome shotgun (WGS) entry which is preliminary data.</text>
</comment>
<dbReference type="OrthoDB" id="9815600at2"/>
<evidence type="ECO:0000313" key="1">
    <source>
        <dbReference type="EMBL" id="RDS78069.1"/>
    </source>
</evidence>
<dbReference type="EMBL" id="QRBB01000001">
    <property type="protein sequence ID" value="RDS78069.1"/>
    <property type="molecule type" value="Genomic_DNA"/>
</dbReference>
<organism evidence="1 2">
    <name type="scientific">Alteriqipengyuania lutimaris</name>
    <dbReference type="NCBI Taxonomy" id="1538146"/>
    <lineage>
        <taxon>Bacteria</taxon>
        <taxon>Pseudomonadati</taxon>
        <taxon>Pseudomonadota</taxon>
        <taxon>Alphaproteobacteria</taxon>
        <taxon>Sphingomonadales</taxon>
        <taxon>Erythrobacteraceae</taxon>
        <taxon>Alteriqipengyuania</taxon>
    </lineage>
</organism>
<accession>A0A395LN39</accession>
<dbReference type="Pfam" id="PF04977">
    <property type="entry name" value="DivIC"/>
    <property type="match status" value="1"/>
</dbReference>